<keyword evidence="8" id="KW-1185">Reference proteome</keyword>
<evidence type="ECO:0000256" key="2">
    <source>
        <dbReference type="ARBA" id="ARBA00023015"/>
    </source>
</evidence>
<name>A0A5B2W2L4_9BACT</name>
<dbReference type="Pfam" id="PF04542">
    <property type="entry name" value="Sigma70_r2"/>
    <property type="match status" value="1"/>
</dbReference>
<dbReference type="Gene3D" id="1.10.10.10">
    <property type="entry name" value="Winged helix-like DNA-binding domain superfamily/Winged helix DNA-binding domain"/>
    <property type="match status" value="1"/>
</dbReference>
<dbReference type="Pfam" id="PF08281">
    <property type="entry name" value="Sigma70_r4_2"/>
    <property type="match status" value="1"/>
</dbReference>
<evidence type="ECO:0000259" key="6">
    <source>
        <dbReference type="Pfam" id="PF08281"/>
    </source>
</evidence>
<dbReference type="InterPro" id="IPR013249">
    <property type="entry name" value="RNA_pol_sigma70_r4_t2"/>
</dbReference>
<reference evidence="7 8" key="1">
    <citation type="submission" date="2019-09" db="EMBL/GenBank/DDBJ databases">
        <title>Chitinophaga ginsengihumi sp. nov., isolated from soil of ginseng rhizosphere.</title>
        <authorList>
            <person name="Lee J."/>
        </authorList>
    </citation>
    <scope>NUCLEOTIDE SEQUENCE [LARGE SCALE GENOMIC DNA]</scope>
    <source>
        <strain evidence="7 8">BN140078</strain>
    </source>
</reference>
<dbReference type="InterPro" id="IPR014284">
    <property type="entry name" value="RNA_pol_sigma-70_dom"/>
</dbReference>
<feature type="domain" description="RNA polymerase sigma-70 region 2" evidence="5">
    <location>
        <begin position="38"/>
        <end position="105"/>
    </location>
</feature>
<keyword evidence="2" id="KW-0805">Transcription regulation</keyword>
<dbReference type="RefSeq" id="WP_149837005.1">
    <property type="nucleotide sequence ID" value="NZ_VUOC01000001.1"/>
</dbReference>
<dbReference type="InterPro" id="IPR013325">
    <property type="entry name" value="RNA_pol_sigma_r2"/>
</dbReference>
<dbReference type="NCBIfam" id="TIGR02937">
    <property type="entry name" value="sigma70-ECF"/>
    <property type="match status" value="1"/>
</dbReference>
<dbReference type="GO" id="GO:0003677">
    <property type="term" value="F:DNA binding"/>
    <property type="evidence" value="ECO:0007669"/>
    <property type="project" value="InterPro"/>
</dbReference>
<dbReference type="SUPFAM" id="SSF88946">
    <property type="entry name" value="Sigma2 domain of RNA polymerase sigma factors"/>
    <property type="match status" value="1"/>
</dbReference>
<dbReference type="EMBL" id="VUOC01000001">
    <property type="protein sequence ID" value="KAA2245615.1"/>
    <property type="molecule type" value="Genomic_DNA"/>
</dbReference>
<protein>
    <submittedName>
        <fullName evidence="7">Sigma-70 family RNA polymerase sigma factor</fullName>
    </submittedName>
</protein>
<gene>
    <name evidence="7" type="ORF">F0L74_06575</name>
</gene>
<dbReference type="InterPro" id="IPR007627">
    <property type="entry name" value="RNA_pol_sigma70_r2"/>
</dbReference>
<dbReference type="InterPro" id="IPR013324">
    <property type="entry name" value="RNA_pol_sigma_r3/r4-like"/>
</dbReference>
<evidence type="ECO:0000256" key="3">
    <source>
        <dbReference type="ARBA" id="ARBA00023082"/>
    </source>
</evidence>
<dbReference type="AlphaFoldDB" id="A0A5B2W2L4"/>
<dbReference type="Proteomes" id="UP000324611">
    <property type="component" value="Unassembled WGS sequence"/>
</dbReference>
<dbReference type="CDD" id="cd06171">
    <property type="entry name" value="Sigma70_r4"/>
    <property type="match status" value="1"/>
</dbReference>
<evidence type="ECO:0000313" key="7">
    <source>
        <dbReference type="EMBL" id="KAA2245615.1"/>
    </source>
</evidence>
<dbReference type="SUPFAM" id="SSF88659">
    <property type="entry name" value="Sigma3 and sigma4 domains of RNA polymerase sigma factors"/>
    <property type="match status" value="1"/>
</dbReference>
<sequence>MSASENKYHHPPPLPGEEDRLAWQTFTRDNDTAALEWLYRHFVVTLLDYSYKMCRERSLAEDAVQNVFTYLLTHRQQLPLPQSVKFYLLRCVRNELLKLLRQHKREQPVEELFDTMLQLTPVSQAPALDSYLQKEQLATLQSYVNQLPARQKEVIYLRFFQGLRYEEIAEVMQIDQKSVYKTLYKALETLRNILPGPALAWLYVVLRETMR</sequence>
<feature type="domain" description="RNA polymerase sigma factor 70 region 4 type 2" evidence="6">
    <location>
        <begin position="140"/>
        <end position="190"/>
    </location>
</feature>
<proteinExistence type="inferred from homology"/>
<dbReference type="GO" id="GO:0006352">
    <property type="term" value="P:DNA-templated transcription initiation"/>
    <property type="evidence" value="ECO:0007669"/>
    <property type="project" value="InterPro"/>
</dbReference>
<evidence type="ECO:0000256" key="4">
    <source>
        <dbReference type="ARBA" id="ARBA00023163"/>
    </source>
</evidence>
<reference evidence="7 8" key="2">
    <citation type="submission" date="2019-09" db="EMBL/GenBank/DDBJ databases">
        <authorList>
            <person name="Jin C."/>
        </authorList>
    </citation>
    <scope>NUCLEOTIDE SEQUENCE [LARGE SCALE GENOMIC DNA]</scope>
    <source>
        <strain evidence="7 8">BN140078</strain>
    </source>
</reference>
<dbReference type="InterPro" id="IPR039425">
    <property type="entry name" value="RNA_pol_sigma-70-like"/>
</dbReference>
<evidence type="ECO:0000256" key="1">
    <source>
        <dbReference type="ARBA" id="ARBA00010641"/>
    </source>
</evidence>
<dbReference type="Gene3D" id="1.10.1740.10">
    <property type="match status" value="1"/>
</dbReference>
<dbReference type="GO" id="GO:0016987">
    <property type="term" value="F:sigma factor activity"/>
    <property type="evidence" value="ECO:0007669"/>
    <property type="project" value="UniProtKB-KW"/>
</dbReference>
<accession>A0A5B2W2L4</accession>
<comment type="similarity">
    <text evidence="1">Belongs to the sigma-70 factor family. ECF subfamily.</text>
</comment>
<evidence type="ECO:0000313" key="8">
    <source>
        <dbReference type="Proteomes" id="UP000324611"/>
    </source>
</evidence>
<keyword evidence="4" id="KW-0804">Transcription</keyword>
<dbReference type="PANTHER" id="PTHR43133:SF46">
    <property type="entry name" value="RNA POLYMERASE SIGMA-70 FACTOR ECF SUBFAMILY"/>
    <property type="match status" value="1"/>
</dbReference>
<dbReference type="InterPro" id="IPR036388">
    <property type="entry name" value="WH-like_DNA-bd_sf"/>
</dbReference>
<organism evidence="7 8">
    <name type="scientific">Chitinophaga agrisoli</name>
    <dbReference type="NCBI Taxonomy" id="2607653"/>
    <lineage>
        <taxon>Bacteria</taxon>
        <taxon>Pseudomonadati</taxon>
        <taxon>Bacteroidota</taxon>
        <taxon>Chitinophagia</taxon>
        <taxon>Chitinophagales</taxon>
        <taxon>Chitinophagaceae</taxon>
        <taxon>Chitinophaga</taxon>
    </lineage>
</organism>
<evidence type="ECO:0000259" key="5">
    <source>
        <dbReference type="Pfam" id="PF04542"/>
    </source>
</evidence>
<comment type="caution">
    <text evidence="7">The sequence shown here is derived from an EMBL/GenBank/DDBJ whole genome shotgun (WGS) entry which is preliminary data.</text>
</comment>
<dbReference type="PANTHER" id="PTHR43133">
    <property type="entry name" value="RNA POLYMERASE ECF-TYPE SIGMA FACTO"/>
    <property type="match status" value="1"/>
</dbReference>
<keyword evidence="3" id="KW-0731">Sigma factor</keyword>